<reference evidence="7 8" key="1">
    <citation type="journal article" date="2007" name="Int. J. Syst. Evol. Microbiol.">
        <title>Halomonas saccharevitans sp. nov., Halomonas arcis sp. nov. and Halomonas subterranea sp. nov., halophilic bacteria isolated from hypersaline environments of China.</title>
        <authorList>
            <person name="Xu X.W."/>
            <person name="Wu Y.H."/>
            <person name="Zhou Z."/>
            <person name="Wang C.S."/>
            <person name="Zhou Y.G."/>
            <person name="Zhang H.B."/>
            <person name="Wang Y."/>
            <person name="Wu M."/>
        </authorList>
    </citation>
    <scope>NUCLEOTIDE SEQUENCE [LARGE SCALE GENOMIC DNA]</scope>
    <source>
        <strain evidence="7 8">TBZ3</strain>
    </source>
</reference>
<dbReference type="InterPro" id="IPR006093">
    <property type="entry name" value="Oxy_OxRdtase_FAD_BS"/>
</dbReference>
<dbReference type="Proteomes" id="UP000306973">
    <property type="component" value="Unassembled WGS sequence"/>
</dbReference>
<feature type="domain" description="FAD-binding PCMH-type" evidence="6">
    <location>
        <begin position="42"/>
        <end position="212"/>
    </location>
</feature>
<evidence type="ECO:0000256" key="2">
    <source>
        <dbReference type="ARBA" id="ARBA00005466"/>
    </source>
</evidence>
<dbReference type="Gene3D" id="3.40.462.20">
    <property type="match status" value="1"/>
</dbReference>
<dbReference type="AlphaFoldDB" id="A0A5R8MDZ9"/>
<evidence type="ECO:0000256" key="3">
    <source>
        <dbReference type="ARBA" id="ARBA00022630"/>
    </source>
</evidence>
<sequence length="465" mass="50138">MARNDNLPEAALETLQGGLRGKLIRPGQDGYEIARSVWNGMIDRHPGAIARCADVGDVMTAVRTANEHRVPLAVRGGGHSASGLALCDDGLVIDLSAMHGVRVDPLARTVTAEGGCTLGDVDHATHAFGLATPFGIISTSGIGGLTLGGGSGYLSRHHGLSIDNLLAADVVLADGSFVTASAESHPDLFWALRGGGGNFGVVTAFQFRCHPVRNVMAGPVLYDVADTGAVLRWYRHFLPSAPEELYGFFMVGTVPPAPPFPEALHGRHVCGIIWVYSGDRDAADAVLASARQFGSPLLDGIHEVPFPALQSVFDSLYPPGLHSYWRGDFFAEIPDEAIAVHERFAEVPTPLSTMHLYPIDGAAQRVGQDDTAFRYRNATWNAVILGIDPDPANADRVRDWVVRYWEALHPSSAGGAYVNFMMDEGHDRVQATYGENYDRLARIKAHYDPDNLFRHNHNIPPADLA</sequence>
<dbReference type="InterPro" id="IPR016169">
    <property type="entry name" value="FAD-bd_PCMH_sub2"/>
</dbReference>
<evidence type="ECO:0000313" key="8">
    <source>
        <dbReference type="Proteomes" id="UP000306973"/>
    </source>
</evidence>
<dbReference type="InterPro" id="IPR016167">
    <property type="entry name" value="FAD-bd_PCMH_sub1"/>
</dbReference>
<evidence type="ECO:0000313" key="7">
    <source>
        <dbReference type="EMBL" id="TLF47908.1"/>
    </source>
</evidence>
<dbReference type="RefSeq" id="WP_138182183.1">
    <property type="nucleotide sequence ID" value="NZ_VBUI01000022.1"/>
</dbReference>
<dbReference type="PROSITE" id="PS00862">
    <property type="entry name" value="OX2_COVAL_FAD"/>
    <property type="match status" value="1"/>
</dbReference>
<dbReference type="InterPro" id="IPR050416">
    <property type="entry name" value="FAD-linked_Oxidoreductase"/>
</dbReference>
<comment type="cofactor">
    <cofactor evidence="1">
        <name>FAD</name>
        <dbReference type="ChEBI" id="CHEBI:57692"/>
    </cofactor>
</comment>
<comment type="similarity">
    <text evidence="2">Belongs to the oxygen-dependent FAD-linked oxidoreductase family.</text>
</comment>
<evidence type="ECO:0000259" key="6">
    <source>
        <dbReference type="PROSITE" id="PS51387"/>
    </source>
</evidence>
<keyword evidence="4" id="KW-0274">FAD</keyword>
<dbReference type="Gene3D" id="3.30.43.10">
    <property type="entry name" value="Uridine Diphospho-n-acetylenolpyruvylglucosamine Reductase, domain 2"/>
    <property type="match status" value="1"/>
</dbReference>
<dbReference type="OrthoDB" id="9775082at2"/>
<protein>
    <submittedName>
        <fullName evidence="7">FAD-binding oxidoreductase</fullName>
    </submittedName>
</protein>
<accession>A0A5R8MDZ9</accession>
<dbReference type="PANTHER" id="PTHR42973">
    <property type="entry name" value="BINDING OXIDOREDUCTASE, PUTATIVE (AFU_ORTHOLOGUE AFUA_1G17690)-RELATED"/>
    <property type="match status" value="1"/>
</dbReference>
<dbReference type="SUPFAM" id="SSF56176">
    <property type="entry name" value="FAD-binding/transporter-associated domain-like"/>
    <property type="match status" value="1"/>
</dbReference>
<evidence type="ECO:0000256" key="1">
    <source>
        <dbReference type="ARBA" id="ARBA00001974"/>
    </source>
</evidence>
<proteinExistence type="inferred from homology"/>
<name>A0A5R8MDZ9_9GAMM</name>
<organism evidence="7 8">
    <name type="scientific">Halomonas urmiana</name>
    <dbReference type="NCBI Taxonomy" id="490901"/>
    <lineage>
        <taxon>Bacteria</taxon>
        <taxon>Pseudomonadati</taxon>
        <taxon>Pseudomonadota</taxon>
        <taxon>Gammaproteobacteria</taxon>
        <taxon>Oceanospirillales</taxon>
        <taxon>Halomonadaceae</taxon>
        <taxon>Halomonas</taxon>
    </lineage>
</organism>
<dbReference type="PROSITE" id="PS51387">
    <property type="entry name" value="FAD_PCMH"/>
    <property type="match status" value="1"/>
</dbReference>
<comment type="caution">
    <text evidence="7">The sequence shown here is derived from an EMBL/GenBank/DDBJ whole genome shotgun (WGS) entry which is preliminary data.</text>
</comment>
<dbReference type="EMBL" id="VBUI01000022">
    <property type="protein sequence ID" value="TLF47908.1"/>
    <property type="molecule type" value="Genomic_DNA"/>
</dbReference>
<dbReference type="InterPro" id="IPR012951">
    <property type="entry name" value="BBE"/>
</dbReference>
<keyword evidence="8" id="KW-1185">Reference proteome</keyword>
<evidence type="ECO:0000256" key="5">
    <source>
        <dbReference type="ARBA" id="ARBA00023002"/>
    </source>
</evidence>
<dbReference type="PANTHER" id="PTHR42973:SF39">
    <property type="entry name" value="FAD-BINDING PCMH-TYPE DOMAIN-CONTAINING PROTEIN"/>
    <property type="match status" value="1"/>
</dbReference>
<keyword evidence="3" id="KW-0285">Flavoprotein</keyword>
<dbReference type="GO" id="GO:0071949">
    <property type="term" value="F:FAD binding"/>
    <property type="evidence" value="ECO:0007669"/>
    <property type="project" value="InterPro"/>
</dbReference>
<dbReference type="InterPro" id="IPR036318">
    <property type="entry name" value="FAD-bd_PCMH-like_sf"/>
</dbReference>
<evidence type="ECO:0000256" key="4">
    <source>
        <dbReference type="ARBA" id="ARBA00022827"/>
    </source>
</evidence>
<dbReference type="Pfam" id="PF08031">
    <property type="entry name" value="BBE"/>
    <property type="match status" value="1"/>
</dbReference>
<dbReference type="GO" id="GO:0016491">
    <property type="term" value="F:oxidoreductase activity"/>
    <property type="evidence" value="ECO:0007669"/>
    <property type="project" value="UniProtKB-KW"/>
</dbReference>
<dbReference type="InterPro" id="IPR006094">
    <property type="entry name" value="Oxid_FAD_bind_N"/>
</dbReference>
<dbReference type="Pfam" id="PF01565">
    <property type="entry name" value="FAD_binding_4"/>
    <property type="match status" value="1"/>
</dbReference>
<dbReference type="Gene3D" id="3.30.465.10">
    <property type="match status" value="1"/>
</dbReference>
<dbReference type="InterPro" id="IPR016166">
    <property type="entry name" value="FAD-bd_PCMH"/>
</dbReference>
<keyword evidence="5" id="KW-0560">Oxidoreductase</keyword>
<gene>
    <name evidence="7" type="ORF">FEI13_14240</name>
</gene>